<evidence type="ECO:0000259" key="4">
    <source>
        <dbReference type="Pfam" id="PF00496"/>
    </source>
</evidence>
<dbReference type="PANTHER" id="PTHR30290:SF9">
    <property type="entry name" value="OLIGOPEPTIDE-BINDING PROTEIN APPA"/>
    <property type="match status" value="1"/>
</dbReference>
<comment type="caution">
    <text evidence="5">The sequence shown here is derived from an EMBL/GenBank/DDBJ whole genome shotgun (WGS) entry which is preliminary data.</text>
</comment>
<feature type="domain" description="Solute-binding protein family 5" evidence="4">
    <location>
        <begin position="82"/>
        <end position="440"/>
    </location>
</feature>
<dbReference type="SUPFAM" id="SSF53850">
    <property type="entry name" value="Periplasmic binding protein-like II"/>
    <property type="match status" value="1"/>
</dbReference>
<evidence type="ECO:0000313" key="6">
    <source>
        <dbReference type="Proteomes" id="UP000638043"/>
    </source>
</evidence>
<dbReference type="Gene3D" id="3.90.76.10">
    <property type="entry name" value="Dipeptide-binding Protein, Domain 1"/>
    <property type="match status" value="1"/>
</dbReference>
<keyword evidence="2" id="KW-0813">Transport</keyword>
<evidence type="ECO:0000313" key="5">
    <source>
        <dbReference type="EMBL" id="GGO67508.1"/>
    </source>
</evidence>
<dbReference type="PROSITE" id="PS51257">
    <property type="entry name" value="PROKAR_LIPOPROTEIN"/>
    <property type="match status" value="1"/>
</dbReference>
<reference evidence="6" key="1">
    <citation type="journal article" date="2019" name="Int. J. Syst. Evol. Microbiol.">
        <title>The Global Catalogue of Microorganisms (GCM) 10K type strain sequencing project: providing services to taxonomists for standard genome sequencing and annotation.</title>
        <authorList>
            <consortium name="The Broad Institute Genomics Platform"/>
            <consortium name="The Broad Institute Genome Sequencing Center for Infectious Disease"/>
            <person name="Wu L."/>
            <person name="Ma J."/>
        </authorList>
    </citation>
    <scope>NUCLEOTIDE SEQUENCE [LARGE SCALE GENOMIC DNA]</scope>
    <source>
        <strain evidence="6">CGMCC 4.7181</strain>
    </source>
</reference>
<gene>
    <name evidence="5" type="ORF">GCM10010910_29440</name>
</gene>
<protein>
    <recommendedName>
        <fullName evidence="4">Solute-binding protein family 5 domain-containing protein</fullName>
    </recommendedName>
</protein>
<organism evidence="5 6">
    <name type="scientific">Microbacterium nanhaiense</name>
    <dbReference type="NCBI Taxonomy" id="1301026"/>
    <lineage>
        <taxon>Bacteria</taxon>
        <taxon>Bacillati</taxon>
        <taxon>Actinomycetota</taxon>
        <taxon>Actinomycetes</taxon>
        <taxon>Micrococcales</taxon>
        <taxon>Microbacteriaceae</taxon>
        <taxon>Microbacterium</taxon>
    </lineage>
</organism>
<dbReference type="Proteomes" id="UP000638043">
    <property type="component" value="Unassembled WGS sequence"/>
</dbReference>
<dbReference type="Gene3D" id="3.10.105.10">
    <property type="entry name" value="Dipeptide-binding Protein, Domain 3"/>
    <property type="match status" value="1"/>
</dbReference>
<dbReference type="PANTHER" id="PTHR30290">
    <property type="entry name" value="PERIPLASMIC BINDING COMPONENT OF ABC TRANSPORTER"/>
    <property type="match status" value="1"/>
</dbReference>
<accession>A0ABQ2N3W5</accession>
<name>A0ABQ2N3W5_9MICO</name>
<dbReference type="InterPro" id="IPR039424">
    <property type="entry name" value="SBP_5"/>
</dbReference>
<comment type="similarity">
    <text evidence="1">Belongs to the bacterial solute-binding protein 5 family.</text>
</comment>
<proteinExistence type="inferred from homology"/>
<sequence>MPSKSGAPLSSRLITTTTLAIVSLLTLSGCTRGTAPSAQGADAGLRLAETTEYSSLHPLDWPFGITSKFYDGLVEIGVDGVLEPGLAASMPTANDDLTTWTVPLVDGVTFSDGSDFDADDVVALYDAVRDPEVKSWLAADYELISEVRAEDPQTVVFDLNQPYAAFPSLLTLGIPAAEALGGAIETSSLARTPDGTGPYELVEWRDGESMTLAAKSDWWGGAIEVDRIDIAFVPDENARVQRLSAGDIDGAQLSPRAAEALGGTAGLDIVVNPSGDFRAISLPQGLPFFEDPQVRIALNLAVNRDELVEGLLDGHGQAISSPITSAQGEAYDAEVQFAFDAERAAEMLDEAGWVLGADGIRAKDNTPFAFTLMYFAEDSLRRDIAQAFASSMSQLGIQVKLKAVDRPTAIATMAENAFVLGGGDRPYDADTQVYRMLSSDFAEYDANDPYSNPSGYANADVDALLTQARTSTDSEARATLYRELQRQQVEDPAMVSLFSLEHTYIARDMEQWNGTASVVEPHEHGVSWGPWWNVEEWTR</sequence>
<dbReference type="Gene3D" id="3.40.190.10">
    <property type="entry name" value="Periplasmic binding protein-like II"/>
    <property type="match status" value="1"/>
</dbReference>
<evidence type="ECO:0000256" key="1">
    <source>
        <dbReference type="ARBA" id="ARBA00005695"/>
    </source>
</evidence>
<evidence type="ECO:0000256" key="3">
    <source>
        <dbReference type="ARBA" id="ARBA00022729"/>
    </source>
</evidence>
<keyword evidence="6" id="KW-1185">Reference proteome</keyword>
<dbReference type="InterPro" id="IPR030678">
    <property type="entry name" value="Peptide/Ni-bd"/>
</dbReference>
<evidence type="ECO:0000256" key="2">
    <source>
        <dbReference type="ARBA" id="ARBA00022448"/>
    </source>
</evidence>
<keyword evidence="3" id="KW-0732">Signal</keyword>
<dbReference type="EMBL" id="BMMQ01000014">
    <property type="protein sequence ID" value="GGO67508.1"/>
    <property type="molecule type" value="Genomic_DNA"/>
</dbReference>
<dbReference type="PIRSF" id="PIRSF002741">
    <property type="entry name" value="MppA"/>
    <property type="match status" value="1"/>
</dbReference>
<dbReference type="Pfam" id="PF00496">
    <property type="entry name" value="SBP_bac_5"/>
    <property type="match status" value="1"/>
</dbReference>
<dbReference type="InterPro" id="IPR000914">
    <property type="entry name" value="SBP_5_dom"/>
</dbReference>